<evidence type="ECO:0000313" key="3">
    <source>
        <dbReference type="Proteomes" id="UP000290958"/>
    </source>
</evidence>
<dbReference type="GO" id="GO:0004519">
    <property type="term" value="F:endonuclease activity"/>
    <property type="evidence" value="ECO:0007669"/>
    <property type="project" value="UniProtKB-KW"/>
</dbReference>
<dbReference type="Proteomes" id="UP000290958">
    <property type="component" value="Unassembled WGS sequence"/>
</dbReference>
<reference evidence="3" key="1">
    <citation type="submission" date="2019-01" db="EMBL/GenBank/DDBJ databases">
        <title>Cytophagaceae bacterium strain CAR-16.</title>
        <authorList>
            <person name="Chen W.-M."/>
        </authorList>
    </citation>
    <scope>NUCLEOTIDE SEQUENCE [LARGE SCALE GENOMIC DNA]</scope>
    <source>
        <strain evidence="3">CHR27</strain>
    </source>
</reference>
<evidence type="ECO:0000259" key="1">
    <source>
        <dbReference type="SMART" id="SM00507"/>
    </source>
</evidence>
<sequence length="182" mass="20730">MEEWAVSRKQIGKKQRFEIFKRDGFECQYCGATPPGCILHVDHIIPVALGGANDEDNLITSCDSCNLGKGARSLNVAPLTVEQKAAIILEREEQLRGYNAVLDAKRDRIESDTWRAIEYWQGDVDSVRHEVFASIKKFIERLGVHEVLDAIDIMRGARIWGTRRQLSYIAGVCWNKIRRAEQ</sequence>
<dbReference type="InterPro" id="IPR052892">
    <property type="entry name" value="NA-targeting_endonuclease"/>
</dbReference>
<dbReference type="SMART" id="SM00507">
    <property type="entry name" value="HNHc"/>
    <property type="match status" value="1"/>
</dbReference>
<dbReference type="Gene3D" id="1.10.30.50">
    <property type="match status" value="1"/>
</dbReference>
<comment type="caution">
    <text evidence="2">The sequence shown here is derived from an EMBL/GenBank/DDBJ whole genome shotgun (WGS) entry which is preliminary data.</text>
</comment>
<dbReference type="GO" id="GO:0008270">
    <property type="term" value="F:zinc ion binding"/>
    <property type="evidence" value="ECO:0007669"/>
    <property type="project" value="InterPro"/>
</dbReference>
<evidence type="ECO:0000313" key="2">
    <source>
        <dbReference type="EMBL" id="RXR28940.1"/>
    </source>
</evidence>
<dbReference type="GO" id="GO:0003676">
    <property type="term" value="F:nucleic acid binding"/>
    <property type="evidence" value="ECO:0007669"/>
    <property type="project" value="InterPro"/>
</dbReference>
<organism evidence="2 3">
    <name type="scientific">Sphingobium fluviale</name>
    <dbReference type="NCBI Taxonomy" id="2506423"/>
    <lineage>
        <taxon>Bacteria</taxon>
        <taxon>Pseudomonadati</taxon>
        <taxon>Pseudomonadota</taxon>
        <taxon>Alphaproteobacteria</taxon>
        <taxon>Sphingomonadales</taxon>
        <taxon>Sphingomonadaceae</taxon>
        <taxon>Sphingobium</taxon>
    </lineage>
</organism>
<dbReference type="InterPro" id="IPR002711">
    <property type="entry name" value="HNH"/>
</dbReference>
<dbReference type="CDD" id="cd00085">
    <property type="entry name" value="HNHc"/>
    <property type="match status" value="1"/>
</dbReference>
<protein>
    <submittedName>
        <fullName evidence="2">HNH endonuclease</fullName>
    </submittedName>
</protein>
<dbReference type="PANTHER" id="PTHR33877">
    <property type="entry name" value="SLL1193 PROTEIN"/>
    <property type="match status" value="1"/>
</dbReference>
<name>A0A4Q1KI42_9SPHN</name>
<accession>A0A4Q1KI42</accession>
<dbReference type="Pfam" id="PF01844">
    <property type="entry name" value="HNH"/>
    <property type="match status" value="1"/>
</dbReference>
<dbReference type="InterPro" id="IPR003615">
    <property type="entry name" value="HNH_nuc"/>
</dbReference>
<dbReference type="EMBL" id="SBKP01000006">
    <property type="protein sequence ID" value="RXR28940.1"/>
    <property type="molecule type" value="Genomic_DNA"/>
</dbReference>
<dbReference type="AlphaFoldDB" id="A0A4Q1KI42"/>
<keyword evidence="2" id="KW-0378">Hydrolase</keyword>
<gene>
    <name evidence="2" type="ORF">EQG66_07635</name>
</gene>
<feature type="domain" description="HNH nuclease" evidence="1">
    <location>
        <begin position="14"/>
        <end position="67"/>
    </location>
</feature>
<proteinExistence type="predicted"/>
<keyword evidence="2" id="KW-0540">Nuclease</keyword>
<keyword evidence="2" id="KW-0255">Endonuclease</keyword>
<dbReference type="PANTHER" id="PTHR33877:SF2">
    <property type="entry name" value="OS07G0170200 PROTEIN"/>
    <property type="match status" value="1"/>
</dbReference>
<keyword evidence="3" id="KW-1185">Reference proteome</keyword>
<dbReference type="OrthoDB" id="9802901at2"/>